<dbReference type="AlphaFoldDB" id="A0A2P2Q541"/>
<evidence type="ECO:0000313" key="2">
    <source>
        <dbReference type="EMBL" id="MBX62104.1"/>
    </source>
</evidence>
<protein>
    <submittedName>
        <fullName evidence="2">Uncharacterized protein</fullName>
    </submittedName>
</protein>
<name>A0A2P2Q541_RHIMU</name>
<sequence>MVKIYFFRLVGSVFFMHICDSCCPYSRISCYFACFFFGFLVCYFYQFLHGYAVIYWY</sequence>
<accession>A0A2P2Q541</accession>
<organism evidence="2">
    <name type="scientific">Rhizophora mucronata</name>
    <name type="common">Asiatic mangrove</name>
    <dbReference type="NCBI Taxonomy" id="61149"/>
    <lineage>
        <taxon>Eukaryota</taxon>
        <taxon>Viridiplantae</taxon>
        <taxon>Streptophyta</taxon>
        <taxon>Embryophyta</taxon>
        <taxon>Tracheophyta</taxon>
        <taxon>Spermatophyta</taxon>
        <taxon>Magnoliopsida</taxon>
        <taxon>eudicotyledons</taxon>
        <taxon>Gunneridae</taxon>
        <taxon>Pentapetalae</taxon>
        <taxon>rosids</taxon>
        <taxon>fabids</taxon>
        <taxon>Malpighiales</taxon>
        <taxon>Rhizophoraceae</taxon>
        <taxon>Rhizophora</taxon>
    </lineage>
</organism>
<reference evidence="2" key="1">
    <citation type="submission" date="2018-02" db="EMBL/GenBank/DDBJ databases">
        <title>Rhizophora mucronata_Transcriptome.</title>
        <authorList>
            <person name="Meera S.P."/>
            <person name="Sreeshan A."/>
            <person name="Augustine A."/>
        </authorList>
    </citation>
    <scope>NUCLEOTIDE SEQUENCE</scope>
    <source>
        <tissue evidence="2">Leaf</tissue>
    </source>
</reference>
<dbReference type="EMBL" id="GGEC01081620">
    <property type="protein sequence ID" value="MBX62104.1"/>
    <property type="molecule type" value="Transcribed_RNA"/>
</dbReference>
<evidence type="ECO:0000256" key="1">
    <source>
        <dbReference type="SAM" id="Phobius"/>
    </source>
</evidence>
<feature type="transmembrane region" description="Helical" evidence="1">
    <location>
        <begin position="30"/>
        <end position="48"/>
    </location>
</feature>
<proteinExistence type="predicted"/>
<keyword evidence="1" id="KW-0472">Membrane</keyword>
<keyword evidence="1" id="KW-0812">Transmembrane</keyword>
<keyword evidence="1" id="KW-1133">Transmembrane helix</keyword>